<dbReference type="InterPro" id="IPR018062">
    <property type="entry name" value="HTH_AraC-typ_CS"/>
</dbReference>
<evidence type="ECO:0000256" key="1">
    <source>
        <dbReference type="ARBA" id="ARBA00023015"/>
    </source>
</evidence>
<reference evidence="5 6" key="1">
    <citation type="journal article" date="2016" name="Gene">
        <title>PacBio SMRT assembly of a complex multi-replicon genome reveals chlorocatechol degradative operon in a region of genome plasticity.</title>
        <authorList>
            <person name="Ricker N."/>
            <person name="Shen S.Y."/>
            <person name="Goordial J."/>
            <person name="Jin S."/>
            <person name="Fulthorpe R.R."/>
        </authorList>
    </citation>
    <scope>NUCLEOTIDE SEQUENCE [LARGE SCALE GENOMIC DNA]</scope>
    <source>
        <strain evidence="5 6">OLGA172</strain>
    </source>
</reference>
<dbReference type="PANTHER" id="PTHR46796">
    <property type="entry name" value="HTH-TYPE TRANSCRIPTIONAL ACTIVATOR RHAS-RELATED"/>
    <property type="match status" value="1"/>
</dbReference>
<dbReference type="SUPFAM" id="SSF46689">
    <property type="entry name" value="Homeodomain-like"/>
    <property type="match status" value="2"/>
</dbReference>
<dbReference type="AlphaFoldDB" id="A0A160FIU5"/>
<dbReference type="InterPro" id="IPR018060">
    <property type="entry name" value="HTH_AraC"/>
</dbReference>
<evidence type="ECO:0000256" key="2">
    <source>
        <dbReference type="ARBA" id="ARBA00023125"/>
    </source>
</evidence>
<dbReference type="Proteomes" id="UP000076852">
    <property type="component" value="Chromosome 1"/>
</dbReference>
<dbReference type="PRINTS" id="PR00032">
    <property type="entry name" value="HTHARAC"/>
</dbReference>
<accession>A0A160FIU5</accession>
<evidence type="ECO:0000313" key="6">
    <source>
        <dbReference type="Proteomes" id="UP000076852"/>
    </source>
</evidence>
<dbReference type="GO" id="GO:0003700">
    <property type="term" value="F:DNA-binding transcription factor activity"/>
    <property type="evidence" value="ECO:0007669"/>
    <property type="project" value="InterPro"/>
</dbReference>
<dbReference type="RefSeq" id="WP_063495600.1">
    <property type="nucleotide sequence ID" value="NZ_CP014578.1"/>
</dbReference>
<dbReference type="PROSITE" id="PS01124">
    <property type="entry name" value="HTH_ARAC_FAMILY_2"/>
    <property type="match status" value="1"/>
</dbReference>
<organism evidence="5 6">
    <name type="scientific">Paraburkholderia phytofirmans OLGA172</name>
    <dbReference type="NCBI Taxonomy" id="1417228"/>
    <lineage>
        <taxon>Bacteria</taxon>
        <taxon>Pseudomonadati</taxon>
        <taxon>Pseudomonadota</taxon>
        <taxon>Betaproteobacteria</taxon>
        <taxon>Burkholderiales</taxon>
        <taxon>Burkholderiaceae</taxon>
        <taxon>Paraburkholderia</taxon>
    </lineage>
</organism>
<dbReference type="PROSITE" id="PS00041">
    <property type="entry name" value="HTH_ARAC_FAMILY_1"/>
    <property type="match status" value="1"/>
</dbReference>
<dbReference type="InterPro" id="IPR050204">
    <property type="entry name" value="AraC_XylS_family_regulators"/>
</dbReference>
<dbReference type="STRING" id="1804984.AYM40_07125"/>
<name>A0A160FIU5_9BURK</name>
<keyword evidence="1" id="KW-0805">Transcription regulation</keyword>
<protein>
    <recommendedName>
        <fullName evidence="4">HTH araC/xylS-type domain-containing protein</fullName>
    </recommendedName>
</protein>
<proteinExistence type="predicted"/>
<dbReference type="Gene3D" id="1.10.10.60">
    <property type="entry name" value="Homeodomain-like"/>
    <property type="match status" value="2"/>
</dbReference>
<keyword evidence="6" id="KW-1185">Reference proteome</keyword>
<evidence type="ECO:0000259" key="4">
    <source>
        <dbReference type="PROSITE" id="PS01124"/>
    </source>
</evidence>
<dbReference type="OrthoDB" id="9816344at2"/>
<dbReference type="SMART" id="SM00342">
    <property type="entry name" value="HTH_ARAC"/>
    <property type="match status" value="1"/>
</dbReference>
<dbReference type="Pfam" id="PF12833">
    <property type="entry name" value="HTH_18"/>
    <property type="match status" value="1"/>
</dbReference>
<dbReference type="InterPro" id="IPR009057">
    <property type="entry name" value="Homeodomain-like_sf"/>
</dbReference>
<keyword evidence="2" id="KW-0238">DNA-binding</keyword>
<dbReference type="PANTHER" id="PTHR46796:SF6">
    <property type="entry name" value="ARAC SUBFAMILY"/>
    <property type="match status" value="1"/>
</dbReference>
<dbReference type="KEGG" id="buz:AYM40_07125"/>
<sequence length="269" mass="29484">MEMVGSGFFVVAMVTSPPIWSDECPDGLTIVIPANGADGVIVCELPSRERDQCRITGRNVSILAPGHPYSIAWHKETAVTTFSLSRSLCDEVREGLGGGKVLISSHPDAVDPIVWHLGRKAHAALAAPTRSITTYLQSLAFVMCHHVVATYGQAGRPSSRIGALPCFKLKQASDYIDEHISEPISFRDVAAALHISPFHFSRMFKLATGSTPQRYITERRVDAARVRLAEDNASIACIAYELGFQSQSHFTAVFRQHVGVTPKEYRVQH</sequence>
<dbReference type="GO" id="GO:0043565">
    <property type="term" value="F:sequence-specific DNA binding"/>
    <property type="evidence" value="ECO:0007669"/>
    <property type="project" value="InterPro"/>
</dbReference>
<keyword evidence="3" id="KW-0804">Transcription</keyword>
<evidence type="ECO:0000313" key="5">
    <source>
        <dbReference type="EMBL" id="ANB72162.1"/>
    </source>
</evidence>
<feature type="domain" description="HTH araC/xylS-type" evidence="4">
    <location>
        <begin position="170"/>
        <end position="268"/>
    </location>
</feature>
<evidence type="ECO:0000256" key="3">
    <source>
        <dbReference type="ARBA" id="ARBA00023163"/>
    </source>
</evidence>
<dbReference type="InterPro" id="IPR020449">
    <property type="entry name" value="Tscrpt_reg_AraC-type_HTH"/>
</dbReference>
<dbReference type="EMBL" id="CP014578">
    <property type="protein sequence ID" value="ANB72162.1"/>
    <property type="molecule type" value="Genomic_DNA"/>
</dbReference>
<gene>
    <name evidence="5" type="ORF">AYM40_07125</name>
</gene>